<dbReference type="EMBL" id="BEZZ01079181">
    <property type="protein sequence ID" value="GCC42054.1"/>
    <property type="molecule type" value="Genomic_DNA"/>
</dbReference>
<gene>
    <name evidence="2" type="ORF">chiPu_0026430</name>
</gene>
<accession>A0A401THB2</accession>
<sequence length="54" mass="5968">DYSNVNVQRAHQEKTSSGLQRPPMRPPDPPCRDKVAPLLKAEQSTSMEDTSSSV</sequence>
<organism evidence="2 3">
    <name type="scientific">Chiloscyllium punctatum</name>
    <name type="common">Brownbanded bambooshark</name>
    <name type="synonym">Hemiscyllium punctatum</name>
    <dbReference type="NCBI Taxonomy" id="137246"/>
    <lineage>
        <taxon>Eukaryota</taxon>
        <taxon>Metazoa</taxon>
        <taxon>Chordata</taxon>
        <taxon>Craniata</taxon>
        <taxon>Vertebrata</taxon>
        <taxon>Chondrichthyes</taxon>
        <taxon>Elasmobranchii</taxon>
        <taxon>Galeomorphii</taxon>
        <taxon>Galeoidea</taxon>
        <taxon>Orectolobiformes</taxon>
        <taxon>Hemiscylliidae</taxon>
        <taxon>Chiloscyllium</taxon>
    </lineage>
</organism>
<feature type="region of interest" description="Disordered" evidence="1">
    <location>
        <begin position="1"/>
        <end position="54"/>
    </location>
</feature>
<feature type="compositionally biased region" description="Polar residues" evidence="1">
    <location>
        <begin position="42"/>
        <end position="54"/>
    </location>
</feature>
<evidence type="ECO:0000256" key="1">
    <source>
        <dbReference type="SAM" id="MobiDB-lite"/>
    </source>
</evidence>
<dbReference type="Proteomes" id="UP000287033">
    <property type="component" value="Unassembled WGS sequence"/>
</dbReference>
<reference evidence="2 3" key="1">
    <citation type="journal article" date="2018" name="Nat. Ecol. Evol.">
        <title>Shark genomes provide insights into elasmobranch evolution and the origin of vertebrates.</title>
        <authorList>
            <person name="Hara Y"/>
            <person name="Yamaguchi K"/>
            <person name="Onimaru K"/>
            <person name="Kadota M"/>
            <person name="Koyanagi M"/>
            <person name="Keeley SD"/>
            <person name="Tatsumi K"/>
            <person name="Tanaka K"/>
            <person name="Motone F"/>
            <person name="Kageyama Y"/>
            <person name="Nozu R"/>
            <person name="Adachi N"/>
            <person name="Nishimura O"/>
            <person name="Nakagawa R"/>
            <person name="Tanegashima C"/>
            <person name="Kiyatake I"/>
            <person name="Matsumoto R"/>
            <person name="Murakumo K"/>
            <person name="Nishida K"/>
            <person name="Terakita A"/>
            <person name="Kuratani S"/>
            <person name="Sato K"/>
            <person name="Hyodo S Kuraku.S."/>
        </authorList>
    </citation>
    <scope>NUCLEOTIDE SEQUENCE [LARGE SCALE GENOMIC DNA]</scope>
</reference>
<evidence type="ECO:0000313" key="2">
    <source>
        <dbReference type="EMBL" id="GCC42054.1"/>
    </source>
</evidence>
<proteinExistence type="predicted"/>
<dbReference type="AlphaFoldDB" id="A0A401THB2"/>
<keyword evidence="3" id="KW-1185">Reference proteome</keyword>
<name>A0A401THB2_CHIPU</name>
<comment type="caution">
    <text evidence="2">The sequence shown here is derived from an EMBL/GenBank/DDBJ whole genome shotgun (WGS) entry which is preliminary data.</text>
</comment>
<evidence type="ECO:0000313" key="3">
    <source>
        <dbReference type="Proteomes" id="UP000287033"/>
    </source>
</evidence>
<feature type="compositionally biased region" description="Polar residues" evidence="1">
    <location>
        <begin position="1"/>
        <end position="19"/>
    </location>
</feature>
<feature type="non-terminal residue" evidence="2">
    <location>
        <position position="1"/>
    </location>
</feature>
<protein>
    <submittedName>
        <fullName evidence="2">Uncharacterized protein</fullName>
    </submittedName>
</protein>